<dbReference type="GO" id="GO:0005524">
    <property type="term" value="F:ATP binding"/>
    <property type="evidence" value="ECO:0007669"/>
    <property type="project" value="InterPro"/>
</dbReference>
<dbReference type="Proteomes" id="UP001163105">
    <property type="component" value="Unassembled WGS sequence"/>
</dbReference>
<feature type="region of interest" description="Disordered" evidence="1">
    <location>
        <begin position="244"/>
        <end position="266"/>
    </location>
</feature>
<dbReference type="GO" id="GO:0005634">
    <property type="term" value="C:nucleus"/>
    <property type="evidence" value="ECO:0007669"/>
    <property type="project" value="TreeGrafter"/>
</dbReference>
<dbReference type="EMBL" id="JAQHRD010000006">
    <property type="protein sequence ID" value="KAJ6439876.1"/>
    <property type="molecule type" value="Genomic_DNA"/>
</dbReference>
<dbReference type="SMART" id="SM00382">
    <property type="entry name" value="AAA"/>
    <property type="match status" value="1"/>
</dbReference>
<sequence length="910" mass="100081">MVINQSDGRLRLPPVAPFQNQNDLGGKGGMEMATSTPAPTDSSNTQLNQPQDAHSQALAPANAAAQGPAKKVLKFNPKTGTLGSPPKPKQNKSPSLIVRMQYGRDDRSRRDIGEKICQILNEDLRIPDTPTRRRIKKEVERVEAPTSQQTSAQKATHPFFSGKTRQNIDELASDQQAILHPLIGRHYRSLETHLSAFDRSTCEGLAWTQKYAPASADEVLQSGKETLLLKQWLVAMKVQAVETGGDANGESSKGKSEAAPKKKRRKNKLEGFVVDSGDEESDLDELTECDEDASFVAPPLSKRSVVRTGDVSSKDPAKLKNTIVISGPHGCGKTAAVYAVAKELDFEIFEINSSSRRSGKDILERVGDMTRNHLVQQHKAQPASVAEGGDDSKDKPESGKQGMMTSFFKPKPATTSKQQAKKQSKDKVEQESKAVVPKSQKQSLILLEEADVLYDEDKQFWATLLTLMSQSKRPFIITCNDESLIPLQSLNLHGIFRFLPPPISAAVDICLLIAANEGHCLERSAVESLYQSRSEDLRATITELNYWCQLGVGDRKGGFDWFYPRWPRGSDLDEKGDVVRVVSEATYLQGMGWIVRDMIAATPDTLLAEEEILKQSWDSWLLEMGDWFSTLKMDGPARALSQSSVRSQERLAALTAYEDICSTLSDADVCAAGAFGTMLQERLDPSLPALTNTIKDDFTIGRPLLEADPIASSACPNTAIALSLQSLARQTLYTFSQGSTDLPDLKPVKEESAITILDASFRSRGRVLTRMDMAHAFDPIAVSPKAQATAHLDPSVFDRTMKLITLDVAPWVRGIVAFEHQLMQERLKLSSLLSEGGRKKRMRTTRSAYSALEGGERRLTRKERYFGDSLTTGLVMRTGAGSFQDALPVRVRESDVEETVTSSPASVESP</sequence>
<dbReference type="PANTHER" id="PTHR23389">
    <property type="entry name" value="CHROMOSOME TRANSMISSION FIDELITY FACTOR 18"/>
    <property type="match status" value="1"/>
</dbReference>
<comment type="caution">
    <text evidence="3">The sequence shown here is derived from an EMBL/GenBank/DDBJ whole genome shotgun (WGS) entry which is preliminary data.</text>
</comment>
<dbReference type="GO" id="GO:0003677">
    <property type="term" value="F:DNA binding"/>
    <property type="evidence" value="ECO:0007669"/>
    <property type="project" value="TreeGrafter"/>
</dbReference>
<feature type="compositionally biased region" description="Basic and acidic residues" evidence="1">
    <location>
        <begin position="423"/>
        <end position="432"/>
    </location>
</feature>
<feature type="compositionally biased region" description="Low complexity" evidence="1">
    <location>
        <begin position="53"/>
        <end position="69"/>
    </location>
</feature>
<gene>
    <name evidence="3" type="primary">ATAD5</name>
    <name evidence="3" type="ORF">O9K51_07767</name>
</gene>
<dbReference type="InterPro" id="IPR027417">
    <property type="entry name" value="P-loop_NTPase"/>
</dbReference>
<dbReference type="InterPro" id="IPR003593">
    <property type="entry name" value="AAA+_ATPase"/>
</dbReference>
<feature type="region of interest" description="Disordered" evidence="1">
    <location>
        <begin position="375"/>
        <end position="434"/>
    </location>
</feature>
<keyword evidence="4" id="KW-1185">Reference proteome</keyword>
<dbReference type="SUPFAM" id="SSF52540">
    <property type="entry name" value="P-loop containing nucleoside triphosphate hydrolases"/>
    <property type="match status" value="1"/>
</dbReference>
<feature type="region of interest" description="Disordered" evidence="1">
    <location>
        <begin position="138"/>
        <end position="160"/>
    </location>
</feature>
<dbReference type="InterPro" id="IPR003959">
    <property type="entry name" value="ATPase_AAA_core"/>
</dbReference>
<evidence type="ECO:0000313" key="3">
    <source>
        <dbReference type="EMBL" id="KAJ6439876.1"/>
    </source>
</evidence>
<name>A0AB34FM08_9HYPO</name>
<dbReference type="Pfam" id="PF00004">
    <property type="entry name" value="AAA"/>
    <property type="match status" value="1"/>
</dbReference>
<protein>
    <submittedName>
        <fullName evidence="3">ATPase, AAA family protein</fullName>
    </submittedName>
</protein>
<feature type="region of interest" description="Disordered" evidence="1">
    <location>
        <begin position="1"/>
        <end position="97"/>
    </location>
</feature>
<feature type="domain" description="AAA+ ATPase" evidence="2">
    <location>
        <begin position="319"/>
        <end position="502"/>
    </location>
</feature>
<evidence type="ECO:0000256" key="1">
    <source>
        <dbReference type="SAM" id="MobiDB-lite"/>
    </source>
</evidence>
<dbReference type="GO" id="GO:0016887">
    <property type="term" value="F:ATP hydrolysis activity"/>
    <property type="evidence" value="ECO:0007669"/>
    <property type="project" value="InterPro"/>
</dbReference>
<dbReference type="PANTHER" id="PTHR23389:SF21">
    <property type="entry name" value="ATPASE FAMILY AAA DOMAIN-CONTAINING PROTEIN 5"/>
    <property type="match status" value="1"/>
</dbReference>
<accession>A0AB34FM08</accession>
<proteinExistence type="predicted"/>
<dbReference type="Gene3D" id="3.40.50.300">
    <property type="entry name" value="P-loop containing nucleotide triphosphate hydrolases"/>
    <property type="match status" value="1"/>
</dbReference>
<feature type="compositionally biased region" description="Polar residues" evidence="1">
    <location>
        <begin position="33"/>
        <end position="52"/>
    </location>
</feature>
<feature type="compositionally biased region" description="Polar residues" evidence="1">
    <location>
        <begin position="145"/>
        <end position="154"/>
    </location>
</feature>
<organism evidence="3 4">
    <name type="scientific">Purpureocillium lavendulum</name>
    <dbReference type="NCBI Taxonomy" id="1247861"/>
    <lineage>
        <taxon>Eukaryota</taxon>
        <taxon>Fungi</taxon>
        <taxon>Dikarya</taxon>
        <taxon>Ascomycota</taxon>
        <taxon>Pezizomycotina</taxon>
        <taxon>Sordariomycetes</taxon>
        <taxon>Hypocreomycetidae</taxon>
        <taxon>Hypocreales</taxon>
        <taxon>Ophiocordycipitaceae</taxon>
        <taxon>Purpureocillium</taxon>
    </lineage>
</organism>
<evidence type="ECO:0000259" key="2">
    <source>
        <dbReference type="SMART" id="SM00382"/>
    </source>
</evidence>
<dbReference type="AlphaFoldDB" id="A0AB34FM08"/>
<reference evidence="3" key="1">
    <citation type="submission" date="2023-01" db="EMBL/GenBank/DDBJ databases">
        <title>The growth and conidiation of Purpureocillium lavendulum are regulated by nitrogen source and histone H3K14 acetylation.</title>
        <authorList>
            <person name="Tang P."/>
            <person name="Han J."/>
            <person name="Zhang C."/>
            <person name="Tang P."/>
            <person name="Qi F."/>
            <person name="Zhang K."/>
            <person name="Liang L."/>
        </authorList>
    </citation>
    <scope>NUCLEOTIDE SEQUENCE</scope>
    <source>
        <strain evidence="3">YMF1.00683</strain>
    </source>
</reference>
<evidence type="ECO:0000313" key="4">
    <source>
        <dbReference type="Proteomes" id="UP001163105"/>
    </source>
</evidence>